<keyword evidence="4" id="KW-1185">Reference proteome</keyword>
<dbReference type="Gene3D" id="3.40.50.720">
    <property type="entry name" value="NAD(P)-binding Rossmann-like Domain"/>
    <property type="match status" value="1"/>
</dbReference>
<proteinExistence type="inferred from homology"/>
<protein>
    <submittedName>
        <fullName evidence="3">NAD(P)-dependent dehydrogenase (Short-subunit alcohol dehydrogenase family)</fullName>
    </submittedName>
</protein>
<gene>
    <name evidence="3" type="ORF">FHS75_002550</name>
</gene>
<dbReference type="InterPro" id="IPR020904">
    <property type="entry name" value="Sc_DH/Rdtase_CS"/>
</dbReference>
<dbReference type="PANTHER" id="PTHR43477">
    <property type="entry name" value="DIHYDROANTICAPSIN 7-DEHYDROGENASE"/>
    <property type="match status" value="1"/>
</dbReference>
<dbReference type="Pfam" id="PF13561">
    <property type="entry name" value="adh_short_C2"/>
    <property type="match status" value="1"/>
</dbReference>
<dbReference type="InterPro" id="IPR002347">
    <property type="entry name" value="SDR_fam"/>
</dbReference>
<dbReference type="SUPFAM" id="SSF51735">
    <property type="entry name" value="NAD(P)-binding Rossmann-fold domains"/>
    <property type="match status" value="1"/>
</dbReference>
<dbReference type="RefSeq" id="WP_229735596.1">
    <property type="nucleotide sequence ID" value="NZ_BMGF01000004.1"/>
</dbReference>
<dbReference type="PANTHER" id="PTHR43477:SF1">
    <property type="entry name" value="DIHYDROANTICAPSIN 7-DEHYDROGENASE"/>
    <property type="match status" value="1"/>
</dbReference>
<comment type="caution">
    <text evidence="3">The sequence shown here is derived from an EMBL/GenBank/DDBJ whole genome shotgun (WGS) entry which is preliminary data.</text>
</comment>
<dbReference type="PRINTS" id="PR00080">
    <property type="entry name" value="SDRFAMILY"/>
</dbReference>
<comment type="similarity">
    <text evidence="1">Belongs to the short-chain dehydrogenases/reductases (SDR) family.</text>
</comment>
<dbReference type="InterPro" id="IPR051122">
    <property type="entry name" value="SDR_DHRS6-like"/>
</dbReference>
<keyword evidence="2" id="KW-0560">Oxidoreductase</keyword>
<dbReference type="PRINTS" id="PR00081">
    <property type="entry name" value="GDHRDH"/>
</dbReference>
<dbReference type="EMBL" id="JACBZF010000004">
    <property type="protein sequence ID" value="NYH96218.1"/>
    <property type="molecule type" value="Genomic_DNA"/>
</dbReference>
<dbReference type="NCBIfam" id="NF005559">
    <property type="entry name" value="PRK07231.1"/>
    <property type="match status" value="1"/>
</dbReference>
<evidence type="ECO:0000313" key="4">
    <source>
        <dbReference type="Proteomes" id="UP000522081"/>
    </source>
</evidence>
<organism evidence="3 4">
    <name type="scientific">Novosphingobium marinum</name>
    <dbReference type="NCBI Taxonomy" id="1514948"/>
    <lineage>
        <taxon>Bacteria</taxon>
        <taxon>Pseudomonadati</taxon>
        <taxon>Pseudomonadota</taxon>
        <taxon>Alphaproteobacteria</taxon>
        <taxon>Sphingomonadales</taxon>
        <taxon>Sphingomonadaceae</taxon>
        <taxon>Novosphingobium</taxon>
    </lineage>
</organism>
<dbReference type="InterPro" id="IPR036291">
    <property type="entry name" value="NAD(P)-bd_dom_sf"/>
</dbReference>
<evidence type="ECO:0000313" key="3">
    <source>
        <dbReference type="EMBL" id="NYH96218.1"/>
    </source>
</evidence>
<dbReference type="FunFam" id="3.40.50.720:FF:000084">
    <property type="entry name" value="Short-chain dehydrogenase reductase"/>
    <property type="match status" value="1"/>
</dbReference>
<sequence>MPSGLNEENANVAGRIEGKTALVTGAASGLGAAIAKGFAAEGATVVLADIDEEGAGTLATEIGAAASALGLDVTKEQDWIDAFGAVGERHGRVDVLVNCAGITTVGSVEDLDVEAFRHMLDIDLVGVFLGCKHVIPLMKRTGGSVINIASMASIKASHYLAGYNAAKAGVAHMTKSIALHYARQGYGMRCNSVHPGVIHTPILDKVMAQSDEPEALFDEWVRGHPVGRIGKPDEIAAICLYLASDESAFATGAEFVVDGGSSL</sequence>
<accession>A0A7Y9XZL8</accession>
<name>A0A7Y9XZL8_9SPHN</name>
<dbReference type="GO" id="GO:0016491">
    <property type="term" value="F:oxidoreductase activity"/>
    <property type="evidence" value="ECO:0007669"/>
    <property type="project" value="UniProtKB-KW"/>
</dbReference>
<dbReference type="Proteomes" id="UP000522081">
    <property type="component" value="Unassembled WGS sequence"/>
</dbReference>
<evidence type="ECO:0000256" key="1">
    <source>
        <dbReference type="ARBA" id="ARBA00006484"/>
    </source>
</evidence>
<evidence type="ECO:0000256" key="2">
    <source>
        <dbReference type="ARBA" id="ARBA00023002"/>
    </source>
</evidence>
<dbReference type="AlphaFoldDB" id="A0A7Y9XZL8"/>
<dbReference type="PROSITE" id="PS00061">
    <property type="entry name" value="ADH_SHORT"/>
    <property type="match status" value="1"/>
</dbReference>
<reference evidence="3 4" key="1">
    <citation type="submission" date="2020-07" db="EMBL/GenBank/DDBJ databases">
        <title>Genomic Encyclopedia of Type Strains, Phase IV (KMG-IV): sequencing the most valuable type-strain genomes for metagenomic binning, comparative biology and taxonomic classification.</title>
        <authorList>
            <person name="Goeker M."/>
        </authorList>
    </citation>
    <scope>NUCLEOTIDE SEQUENCE [LARGE SCALE GENOMIC DNA]</scope>
    <source>
        <strain evidence="3 4">DSM 29043</strain>
    </source>
</reference>